<dbReference type="EMBL" id="JGZM01000007">
    <property type="protein sequence ID" value="KFI86109.1"/>
    <property type="molecule type" value="Genomic_DNA"/>
</dbReference>
<accession>A0A087CS59</accession>
<evidence type="ECO:0000313" key="8">
    <source>
        <dbReference type="EMBL" id="KFI86109.1"/>
    </source>
</evidence>
<feature type="transmembrane region" description="Helical" evidence="6">
    <location>
        <begin position="161"/>
        <end position="178"/>
    </location>
</feature>
<name>A0A087CS59_9BIFI</name>
<dbReference type="Pfam" id="PF12698">
    <property type="entry name" value="ABC2_membrane_3"/>
    <property type="match status" value="1"/>
</dbReference>
<evidence type="ECO:0000256" key="2">
    <source>
        <dbReference type="ARBA" id="ARBA00022692"/>
    </source>
</evidence>
<evidence type="ECO:0000256" key="6">
    <source>
        <dbReference type="SAM" id="Phobius"/>
    </source>
</evidence>
<feature type="domain" description="ABC-2 type transporter transmembrane" evidence="7">
    <location>
        <begin position="50"/>
        <end position="229"/>
    </location>
</feature>
<dbReference type="GO" id="GO:0140359">
    <property type="term" value="F:ABC-type transporter activity"/>
    <property type="evidence" value="ECO:0007669"/>
    <property type="project" value="InterPro"/>
</dbReference>
<comment type="subcellular location">
    <subcellularLocation>
        <location evidence="1">Membrane</location>
        <topology evidence="1">Multi-pass membrane protein</topology>
    </subcellularLocation>
</comment>
<keyword evidence="4 6" id="KW-0472">Membrane</keyword>
<dbReference type="Proteomes" id="UP000029040">
    <property type="component" value="Unassembled WGS sequence"/>
</dbReference>
<evidence type="ECO:0000256" key="3">
    <source>
        <dbReference type="ARBA" id="ARBA00022989"/>
    </source>
</evidence>
<comment type="caution">
    <text evidence="8">The sequence shown here is derived from an EMBL/GenBank/DDBJ whole genome shotgun (WGS) entry which is preliminary data.</text>
</comment>
<sequence>MTAPRAFRALLRHDIMMMLRSVYLMYLLLPLAAGLLLRAWLAGGDDDRLGVAFTLLLTVLFAIAMAGTLPGLYLLVEERERGSCQTLARTGVSPASMMWSKLAAGVAWSMALSAIALAALSPFDVTRTVMLWLSCLPAVVAIAAAATAFGGVIAGQSDTSTPSLVIVTLLMFGMLAPMDPSLRMVSEFLPANLYVDTVMAMATGRSPLMGWLPVAAINLIWLMASLMLFRWSLRRFRTAARSVVPGESPEQQPERHGADDDPDHSHRNRR</sequence>
<feature type="compositionally biased region" description="Basic and acidic residues" evidence="5">
    <location>
        <begin position="252"/>
        <end position="270"/>
    </location>
</feature>
<gene>
    <name evidence="8" type="ORF">BSAE_1709</name>
</gene>
<dbReference type="GO" id="GO:0016020">
    <property type="term" value="C:membrane"/>
    <property type="evidence" value="ECO:0007669"/>
    <property type="project" value="UniProtKB-SubCell"/>
</dbReference>
<organism evidence="8 9">
    <name type="scientific">Bifidobacterium pullorum subsp. saeculare DSM 6531 = LMG 14934</name>
    <dbReference type="NCBI Taxonomy" id="1437611"/>
    <lineage>
        <taxon>Bacteria</taxon>
        <taxon>Bacillati</taxon>
        <taxon>Actinomycetota</taxon>
        <taxon>Actinomycetes</taxon>
        <taxon>Bifidobacteriales</taxon>
        <taxon>Bifidobacteriaceae</taxon>
        <taxon>Bifidobacterium</taxon>
    </lineage>
</organism>
<keyword evidence="2 6" id="KW-0812">Transmembrane</keyword>
<protein>
    <recommendedName>
        <fullName evidence="7">ABC-2 type transporter transmembrane domain-containing protein</fullName>
    </recommendedName>
</protein>
<feature type="transmembrane region" description="Helical" evidence="6">
    <location>
        <begin position="51"/>
        <end position="76"/>
    </location>
</feature>
<proteinExistence type="predicted"/>
<feature type="transmembrane region" description="Helical" evidence="6">
    <location>
        <begin position="102"/>
        <end position="123"/>
    </location>
</feature>
<dbReference type="AlphaFoldDB" id="A0A087CS59"/>
<evidence type="ECO:0000256" key="5">
    <source>
        <dbReference type="SAM" id="MobiDB-lite"/>
    </source>
</evidence>
<dbReference type="InterPro" id="IPR013525">
    <property type="entry name" value="ABC2_TM"/>
</dbReference>
<evidence type="ECO:0000259" key="7">
    <source>
        <dbReference type="Pfam" id="PF12698"/>
    </source>
</evidence>
<feature type="region of interest" description="Disordered" evidence="5">
    <location>
        <begin position="242"/>
        <end position="270"/>
    </location>
</feature>
<evidence type="ECO:0000256" key="4">
    <source>
        <dbReference type="ARBA" id="ARBA00023136"/>
    </source>
</evidence>
<evidence type="ECO:0000313" key="9">
    <source>
        <dbReference type="Proteomes" id="UP000029040"/>
    </source>
</evidence>
<reference evidence="8 9" key="1">
    <citation type="submission" date="2014-03" db="EMBL/GenBank/DDBJ databases">
        <title>Genomics of Bifidobacteria.</title>
        <authorList>
            <person name="Ventura M."/>
            <person name="Milani C."/>
            <person name="Lugli G.A."/>
        </authorList>
    </citation>
    <scope>NUCLEOTIDE SEQUENCE [LARGE SCALE GENOMIC DNA]</scope>
    <source>
        <strain evidence="8 9">LMG 14934</strain>
    </source>
</reference>
<feature type="transmembrane region" description="Helical" evidence="6">
    <location>
        <begin position="129"/>
        <end position="154"/>
    </location>
</feature>
<feature type="transmembrane region" description="Helical" evidence="6">
    <location>
        <begin position="208"/>
        <end position="229"/>
    </location>
</feature>
<keyword evidence="3 6" id="KW-1133">Transmembrane helix</keyword>
<evidence type="ECO:0000256" key="1">
    <source>
        <dbReference type="ARBA" id="ARBA00004141"/>
    </source>
</evidence>
<dbReference type="RefSeq" id="WP_033509932.1">
    <property type="nucleotide sequence ID" value="NZ_JDTM01000011.1"/>
</dbReference>